<feature type="region of interest" description="Disordered" evidence="1">
    <location>
        <begin position="1"/>
        <end position="24"/>
    </location>
</feature>
<feature type="compositionally biased region" description="Polar residues" evidence="1">
    <location>
        <begin position="72"/>
        <end position="89"/>
    </location>
</feature>
<comment type="caution">
    <text evidence="2">The sequence shown here is derived from an EMBL/GenBank/DDBJ whole genome shotgun (WGS) entry which is preliminary data.</text>
</comment>
<evidence type="ECO:0000256" key="1">
    <source>
        <dbReference type="SAM" id="MobiDB-lite"/>
    </source>
</evidence>
<feature type="region of interest" description="Disordered" evidence="1">
    <location>
        <begin position="72"/>
        <end position="105"/>
    </location>
</feature>
<feature type="compositionally biased region" description="Basic residues" evidence="1">
    <location>
        <begin position="10"/>
        <end position="24"/>
    </location>
</feature>
<sequence length="144" mass="16073">MSTEENSRLQRQKVPKAKLKAKSKRTLKTKLVISKAFLSFPVGPKTSETCLSRQTDAMQSFRSGSSVKIQKTRSVTLGSSHNKDTSVYTQGPLKNAPAGRKEKGTCEVKQNVLRTISRMLQENRTIREQRIGLSQNQEAEPVPV</sequence>
<protein>
    <submittedName>
        <fullName evidence="2">Uncharacterized protein</fullName>
    </submittedName>
</protein>
<proteinExistence type="predicted"/>
<reference evidence="2" key="1">
    <citation type="submission" date="2023-08" db="EMBL/GenBank/DDBJ databases">
        <title>Pelteobagrus vachellii genome.</title>
        <authorList>
            <person name="Liu H."/>
        </authorList>
    </citation>
    <scope>NUCLEOTIDE SEQUENCE</scope>
    <source>
        <strain evidence="2">PRFRI_2022a</strain>
        <tissue evidence="2">Muscle</tissue>
    </source>
</reference>
<dbReference type="EMBL" id="JAVHJS010000015">
    <property type="protein sequence ID" value="KAK2834233.1"/>
    <property type="molecule type" value="Genomic_DNA"/>
</dbReference>
<accession>A0AA88MAJ8</accession>
<keyword evidence="3" id="KW-1185">Reference proteome</keyword>
<evidence type="ECO:0000313" key="3">
    <source>
        <dbReference type="Proteomes" id="UP001187315"/>
    </source>
</evidence>
<evidence type="ECO:0000313" key="2">
    <source>
        <dbReference type="EMBL" id="KAK2834233.1"/>
    </source>
</evidence>
<organism evidence="2 3">
    <name type="scientific">Tachysurus vachellii</name>
    <name type="common">Darkbarbel catfish</name>
    <name type="synonym">Pelteobagrus vachellii</name>
    <dbReference type="NCBI Taxonomy" id="175792"/>
    <lineage>
        <taxon>Eukaryota</taxon>
        <taxon>Metazoa</taxon>
        <taxon>Chordata</taxon>
        <taxon>Craniata</taxon>
        <taxon>Vertebrata</taxon>
        <taxon>Euteleostomi</taxon>
        <taxon>Actinopterygii</taxon>
        <taxon>Neopterygii</taxon>
        <taxon>Teleostei</taxon>
        <taxon>Ostariophysi</taxon>
        <taxon>Siluriformes</taxon>
        <taxon>Bagridae</taxon>
        <taxon>Tachysurus</taxon>
    </lineage>
</organism>
<name>A0AA88MAJ8_TACVA</name>
<dbReference type="AlphaFoldDB" id="A0AA88MAJ8"/>
<dbReference type="Proteomes" id="UP001187315">
    <property type="component" value="Unassembled WGS sequence"/>
</dbReference>
<gene>
    <name evidence="2" type="ORF">Q7C36_014934</name>
</gene>